<dbReference type="eggNOG" id="arCOG01863">
    <property type="taxonomic scope" value="Archaea"/>
</dbReference>
<dbReference type="RefSeq" id="WP_048165023.1">
    <property type="nucleotide sequence ID" value="NZ_CP006019.1"/>
</dbReference>
<sequence length="177" mass="20557">MPKKQPKLCEICGAQIRGPGHTIKLEGAELLVCNSCYERYSKKKPGTWSPMPTGRERRREVSRPRPRPKTMPKRERPLYTEDIVEDYAEIVSNAIRKSGLSYEELSHKVGLSVNVLRRIAHGEYMPTIDDAKKLERYFKITLIERVEEVHEEKAKIPKDYEPTLGDIARIKVKKRKK</sequence>
<dbReference type="STRING" id="1343739.PAP_05295"/>
<dbReference type="GO" id="GO:0003677">
    <property type="term" value="F:DNA binding"/>
    <property type="evidence" value="ECO:0007669"/>
    <property type="project" value="InterPro"/>
</dbReference>
<feature type="compositionally biased region" description="Basic and acidic residues" evidence="1">
    <location>
        <begin position="54"/>
        <end position="63"/>
    </location>
</feature>
<dbReference type="Pfam" id="PF01381">
    <property type="entry name" value="HTH_3"/>
    <property type="match status" value="1"/>
</dbReference>
<evidence type="ECO:0000313" key="3">
    <source>
        <dbReference type="EMBL" id="AIF69468.1"/>
    </source>
</evidence>
<dbReference type="SUPFAM" id="SSF47413">
    <property type="entry name" value="lambda repressor-like DNA-binding domains"/>
    <property type="match status" value="1"/>
</dbReference>
<dbReference type="HOGENOM" id="CLU_130237_0_0_2"/>
<evidence type="ECO:0000256" key="1">
    <source>
        <dbReference type="SAM" id="MobiDB-lite"/>
    </source>
</evidence>
<dbReference type="Proteomes" id="UP000027981">
    <property type="component" value="Chromosome"/>
</dbReference>
<dbReference type="InterPro" id="IPR001387">
    <property type="entry name" value="Cro/C1-type_HTH"/>
</dbReference>
<dbReference type="EMBL" id="CP006019">
    <property type="protein sequence ID" value="AIF69468.1"/>
    <property type="molecule type" value="Genomic_DNA"/>
</dbReference>
<feature type="region of interest" description="Disordered" evidence="1">
    <location>
        <begin position="44"/>
        <end position="77"/>
    </location>
</feature>
<dbReference type="GeneID" id="24842182"/>
<accession>A0A075LY04</accession>
<organism evidence="3 4">
    <name type="scientific">Palaeococcus pacificus DY20341</name>
    <dbReference type="NCBI Taxonomy" id="1343739"/>
    <lineage>
        <taxon>Archaea</taxon>
        <taxon>Methanobacteriati</taxon>
        <taxon>Methanobacteriota</taxon>
        <taxon>Thermococci</taxon>
        <taxon>Thermococcales</taxon>
        <taxon>Thermococcaceae</taxon>
        <taxon>Palaeococcus</taxon>
    </lineage>
</organism>
<dbReference type="AlphaFoldDB" id="A0A075LY04"/>
<dbReference type="KEGG" id="ppac:PAP_05295"/>
<dbReference type="InterPro" id="IPR010982">
    <property type="entry name" value="Lambda_DNA-bd_dom_sf"/>
</dbReference>
<dbReference type="Gene3D" id="1.10.260.40">
    <property type="entry name" value="lambda repressor-like DNA-binding domains"/>
    <property type="match status" value="1"/>
</dbReference>
<keyword evidence="4" id="KW-1185">Reference proteome</keyword>
<gene>
    <name evidence="3" type="ORF">PAP_05295</name>
</gene>
<reference evidence="4" key="1">
    <citation type="submission" date="2013-06" db="EMBL/GenBank/DDBJ databases">
        <title>Complete Genome Sequence of Hyperthermophilic Palaeococcus pacificus DY20341T, Isolated from a Deep-Sea Hydrothermal Sediments.</title>
        <authorList>
            <person name="Zeng X."/>
            <person name="Shao Z."/>
        </authorList>
    </citation>
    <scope>NUCLEOTIDE SEQUENCE [LARGE SCALE GENOMIC DNA]</scope>
    <source>
        <strain evidence="4">DY20341</strain>
    </source>
</reference>
<dbReference type="OrthoDB" id="11138at2157"/>
<dbReference type="InterPro" id="IPR004451">
    <property type="entry name" value="MJ0586"/>
</dbReference>
<name>A0A075LY04_9EURY</name>
<evidence type="ECO:0000259" key="2">
    <source>
        <dbReference type="PROSITE" id="PS50943"/>
    </source>
</evidence>
<dbReference type="NCBIfam" id="TIGR00270">
    <property type="entry name" value="multiprotein bridging factor aMBF1"/>
    <property type="match status" value="1"/>
</dbReference>
<dbReference type="SMART" id="SM00530">
    <property type="entry name" value="HTH_XRE"/>
    <property type="match status" value="1"/>
</dbReference>
<evidence type="ECO:0000313" key="4">
    <source>
        <dbReference type="Proteomes" id="UP000027981"/>
    </source>
</evidence>
<protein>
    <submittedName>
        <fullName evidence="3">Transcription factor</fullName>
    </submittedName>
</protein>
<dbReference type="PROSITE" id="PS50943">
    <property type="entry name" value="HTH_CROC1"/>
    <property type="match status" value="1"/>
</dbReference>
<feature type="domain" description="HTH cro/C1-type" evidence="2">
    <location>
        <begin position="99"/>
        <end position="145"/>
    </location>
</feature>
<dbReference type="CDD" id="cd00093">
    <property type="entry name" value="HTH_XRE"/>
    <property type="match status" value="1"/>
</dbReference>
<proteinExistence type="predicted"/>
<reference evidence="3 4" key="2">
    <citation type="journal article" date="2015" name="Genome Announc.">
        <title>Complete Genome Sequence of Hyperthermophilic Piezophilic Archaeon Palaeococcus pacificus DY20341T, Isolated from Deep-Sea Hydrothermal Sediments.</title>
        <authorList>
            <person name="Zeng X."/>
            <person name="Jebbar M."/>
            <person name="Shao Z."/>
        </authorList>
    </citation>
    <scope>NUCLEOTIDE SEQUENCE [LARGE SCALE GENOMIC DNA]</scope>
    <source>
        <strain evidence="3 4">DY20341</strain>
    </source>
</reference>